<name>A0ABR4AEC7_9LECA</name>
<keyword evidence="2" id="KW-1185">Reference proteome</keyword>
<evidence type="ECO:0000313" key="1">
    <source>
        <dbReference type="EMBL" id="KAL2044174.1"/>
    </source>
</evidence>
<gene>
    <name evidence="1" type="ORF">N7G274_002879</name>
</gene>
<reference evidence="1 2" key="1">
    <citation type="submission" date="2024-09" db="EMBL/GenBank/DDBJ databases">
        <title>Rethinking Asexuality: The Enigmatic Case of Functional Sexual Genes in Lepraria (Stereocaulaceae).</title>
        <authorList>
            <person name="Doellman M."/>
            <person name="Sun Y."/>
            <person name="Barcenas-Pena A."/>
            <person name="Lumbsch H.T."/>
            <person name="Grewe F."/>
        </authorList>
    </citation>
    <scope>NUCLEOTIDE SEQUENCE [LARGE SCALE GENOMIC DNA]</scope>
    <source>
        <strain evidence="1 2">Mercado 3170</strain>
    </source>
</reference>
<evidence type="ECO:0000313" key="2">
    <source>
        <dbReference type="Proteomes" id="UP001590950"/>
    </source>
</evidence>
<accession>A0ABR4AEC7</accession>
<dbReference type="Proteomes" id="UP001590950">
    <property type="component" value="Unassembled WGS sequence"/>
</dbReference>
<organism evidence="1 2">
    <name type="scientific">Stereocaulon virgatum</name>
    <dbReference type="NCBI Taxonomy" id="373712"/>
    <lineage>
        <taxon>Eukaryota</taxon>
        <taxon>Fungi</taxon>
        <taxon>Dikarya</taxon>
        <taxon>Ascomycota</taxon>
        <taxon>Pezizomycotina</taxon>
        <taxon>Lecanoromycetes</taxon>
        <taxon>OSLEUM clade</taxon>
        <taxon>Lecanoromycetidae</taxon>
        <taxon>Lecanorales</taxon>
        <taxon>Lecanorineae</taxon>
        <taxon>Stereocaulaceae</taxon>
        <taxon>Stereocaulon</taxon>
    </lineage>
</organism>
<dbReference type="EMBL" id="JBEFKJ010000009">
    <property type="protein sequence ID" value="KAL2044174.1"/>
    <property type="molecule type" value="Genomic_DNA"/>
</dbReference>
<proteinExistence type="predicted"/>
<protein>
    <submittedName>
        <fullName evidence="1">Uncharacterized protein</fullName>
    </submittedName>
</protein>
<sequence>MFRKMGYNPFKPSKSIPRFFRMSILIAWFKRTFPSRKHQPKTPPPTSSSTLSSVFEEEERLCFRDSQLENYESTYKYLATRQQQQRQRNDIGSGDVELVEKCSANRTDIVGDNLWLWSGFEGAS</sequence>
<comment type="caution">
    <text evidence="1">The sequence shown here is derived from an EMBL/GenBank/DDBJ whole genome shotgun (WGS) entry which is preliminary data.</text>
</comment>